<accession>A0A6A6AA34</accession>
<dbReference type="RefSeq" id="XP_033521930.1">
    <property type="nucleotide sequence ID" value="XM_033668444.1"/>
</dbReference>
<proteinExistence type="predicted"/>
<feature type="region of interest" description="Disordered" evidence="1">
    <location>
        <begin position="1"/>
        <end position="56"/>
    </location>
</feature>
<sequence length="56" mass="6247">MSRTQHRHSISSPQRHLHQFTTPHCPPNYITSCKPSRSPPSPISSHPIPPVQSSPV</sequence>
<feature type="compositionally biased region" description="Polar residues" evidence="1">
    <location>
        <begin position="10"/>
        <end position="22"/>
    </location>
</feature>
<keyword evidence="3" id="KW-1185">Reference proteome</keyword>
<feature type="compositionally biased region" description="Pro residues" evidence="1">
    <location>
        <begin position="37"/>
        <end position="56"/>
    </location>
</feature>
<dbReference type="AlphaFoldDB" id="A0A6A6AA34"/>
<name>A0A6A6AA34_9PLEO</name>
<reference evidence="2" key="1">
    <citation type="journal article" date="2020" name="Stud. Mycol.">
        <title>101 Dothideomycetes genomes: a test case for predicting lifestyles and emergence of pathogens.</title>
        <authorList>
            <person name="Haridas S."/>
            <person name="Albert R."/>
            <person name="Binder M."/>
            <person name="Bloem J."/>
            <person name="Labutti K."/>
            <person name="Salamov A."/>
            <person name="Andreopoulos B."/>
            <person name="Baker S."/>
            <person name="Barry K."/>
            <person name="Bills G."/>
            <person name="Bluhm B."/>
            <person name="Cannon C."/>
            <person name="Castanera R."/>
            <person name="Culley D."/>
            <person name="Daum C."/>
            <person name="Ezra D."/>
            <person name="Gonzalez J."/>
            <person name="Henrissat B."/>
            <person name="Kuo A."/>
            <person name="Liang C."/>
            <person name="Lipzen A."/>
            <person name="Lutzoni F."/>
            <person name="Magnuson J."/>
            <person name="Mondo S."/>
            <person name="Nolan M."/>
            <person name="Ohm R."/>
            <person name="Pangilinan J."/>
            <person name="Park H.-J."/>
            <person name="Ramirez L."/>
            <person name="Alfaro M."/>
            <person name="Sun H."/>
            <person name="Tritt A."/>
            <person name="Yoshinaga Y."/>
            <person name="Zwiers L.-H."/>
            <person name="Turgeon B."/>
            <person name="Goodwin S."/>
            <person name="Spatafora J."/>
            <person name="Crous P."/>
            <person name="Grigoriev I."/>
        </authorList>
    </citation>
    <scope>NUCLEOTIDE SEQUENCE</scope>
    <source>
        <strain evidence="2">CBS 119687</strain>
    </source>
</reference>
<gene>
    <name evidence="2" type="ORF">P153DRAFT_368156</name>
</gene>
<evidence type="ECO:0000313" key="3">
    <source>
        <dbReference type="Proteomes" id="UP000799771"/>
    </source>
</evidence>
<dbReference type="GeneID" id="54408876"/>
<dbReference type="EMBL" id="ML977510">
    <property type="protein sequence ID" value="KAF2127541.1"/>
    <property type="molecule type" value="Genomic_DNA"/>
</dbReference>
<dbReference type="Proteomes" id="UP000799771">
    <property type="component" value="Unassembled WGS sequence"/>
</dbReference>
<evidence type="ECO:0000313" key="2">
    <source>
        <dbReference type="EMBL" id="KAF2127541.1"/>
    </source>
</evidence>
<organism evidence="2 3">
    <name type="scientific">Dothidotthia symphoricarpi CBS 119687</name>
    <dbReference type="NCBI Taxonomy" id="1392245"/>
    <lineage>
        <taxon>Eukaryota</taxon>
        <taxon>Fungi</taxon>
        <taxon>Dikarya</taxon>
        <taxon>Ascomycota</taxon>
        <taxon>Pezizomycotina</taxon>
        <taxon>Dothideomycetes</taxon>
        <taxon>Pleosporomycetidae</taxon>
        <taxon>Pleosporales</taxon>
        <taxon>Dothidotthiaceae</taxon>
        <taxon>Dothidotthia</taxon>
    </lineage>
</organism>
<protein>
    <submittedName>
        <fullName evidence="2">Uncharacterized protein</fullName>
    </submittedName>
</protein>
<evidence type="ECO:0000256" key="1">
    <source>
        <dbReference type="SAM" id="MobiDB-lite"/>
    </source>
</evidence>